<evidence type="ECO:0000313" key="2">
    <source>
        <dbReference type="EMBL" id="OHT12351.1"/>
    </source>
</evidence>
<reference evidence="2" key="1">
    <citation type="submission" date="2016-10" db="EMBL/GenBank/DDBJ databases">
        <authorList>
            <person name="Benchimol M."/>
            <person name="Almeida L.G."/>
            <person name="Vasconcelos A.T."/>
            <person name="Perreira-Neves A."/>
            <person name="Rosa I.A."/>
            <person name="Tasca T."/>
            <person name="Bogo M.R."/>
            <person name="de Souza W."/>
        </authorList>
    </citation>
    <scope>NUCLEOTIDE SEQUENCE [LARGE SCALE GENOMIC DNA]</scope>
    <source>
        <strain evidence="2">K</strain>
    </source>
</reference>
<dbReference type="RefSeq" id="XP_068365487.1">
    <property type="nucleotide sequence ID" value="XM_068499811.1"/>
</dbReference>
<evidence type="ECO:0000256" key="1">
    <source>
        <dbReference type="SAM" id="Coils"/>
    </source>
</evidence>
<feature type="coiled-coil region" evidence="1">
    <location>
        <begin position="196"/>
        <end position="263"/>
    </location>
</feature>
<proteinExistence type="predicted"/>
<keyword evidence="3" id="KW-1185">Reference proteome</keyword>
<accession>A0A1J4KM12</accession>
<protein>
    <submittedName>
        <fullName evidence="2">Uncharacterized protein</fullName>
    </submittedName>
</protein>
<gene>
    <name evidence="2" type="ORF">TRFO_17827</name>
</gene>
<dbReference type="GeneID" id="94834515"/>
<keyword evidence="1" id="KW-0175">Coiled coil</keyword>
<organism evidence="2 3">
    <name type="scientific">Tritrichomonas foetus</name>
    <dbReference type="NCBI Taxonomy" id="1144522"/>
    <lineage>
        <taxon>Eukaryota</taxon>
        <taxon>Metamonada</taxon>
        <taxon>Parabasalia</taxon>
        <taxon>Tritrichomonadida</taxon>
        <taxon>Tritrichomonadidae</taxon>
        <taxon>Tritrichomonas</taxon>
    </lineage>
</organism>
<name>A0A1J4KM12_9EUKA</name>
<dbReference type="AlphaFoldDB" id="A0A1J4KM12"/>
<dbReference type="Proteomes" id="UP000179807">
    <property type="component" value="Unassembled WGS sequence"/>
</dbReference>
<dbReference type="VEuPathDB" id="TrichDB:TRFO_17827"/>
<dbReference type="EMBL" id="MLAK01000565">
    <property type="protein sequence ID" value="OHT12351.1"/>
    <property type="molecule type" value="Genomic_DNA"/>
</dbReference>
<comment type="caution">
    <text evidence="2">The sequence shown here is derived from an EMBL/GenBank/DDBJ whole genome shotgun (WGS) entry which is preliminary data.</text>
</comment>
<sequence>MNALTSRFQFKIQEALNIQDDQIARLSELLVTYKSKIEELRLESGYLDHQIYSAKQSIKNNMKDADINIGVSKSQKISEHHQEIIFLQEQHNQEILFLQKEFENKISRFHEFSQEQLKDQENGFLDEFEKIRKEIAETRSQIANFVRPEEDLNSSSLKIKNDLIVHLQEIVESKSRERKQILYDSKIQLEECLNIIYELEEKHRKEAEEIREYSEENTRKYKATLLALKQQRNNDIIMLTSQKKKAEEELKQLTKQLNQMKVEFTKSFNDSTMKLKAMKSLTTPVQRPENISPNVEMSKTKKQMAKSLEIRQEKENKLNSVRKENYQLLQQISMMRHSMRYPNCK</sequence>
<feature type="coiled-coil region" evidence="1">
    <location>
        <begin position="304"/>
        <end position="331"/>
    </location>
</feature>
<evidence type="ECO:0000313" key="3">
    <source>
        <dbReference type="Proteomes" id="UP000179807"/>
    </source>
</evidence>